<keyword evidence="15" id="KW-1185">Reference proteome</keyword>
<proteinExistence type="predicted"/>
<comment type="caution">
    <text evidence="14">The sequence shown here is derived from an EMBL/GenBank/DDBJ whole genome shotgun (WGS) entry which is preliminary data.</text>
</comment>
<dbReference type="SUPFAM" id="SSF52540">
    <property type="entry name" value="P-loop containing nucleoside triphosphate hydrolases"/>
    <property type="match status" value="1"/>
</dbReference>
<feature type="region of interest" description="Disordered" evidence="9">
    <location>
        <begin position="881"/>
        <end position="941"/>
    </location>
</feature>
<protein>
    <recommendedName>
        <fullName evidence="8">peptidylprolyl isomerase</fullName>
        <ecNumber evidence="8">5.2.1.8</ecNumber>
    </recommendedName>
</protein>
<feature type="domain" description="Helicase C-terminal" evidence="13">
    <location>
        <begin position="409"/>
        <end position="576"/>
    </location>
</feature>
<evidence type="ECO:0000256" key="2">
    <source>
        <dbReference type="ARBA" id="ARBA00022763"/>
    </source>
</evidence>
<feature type="compositionally biased region" description="Basic residues" evidence="9">
    <location>
        <begin position="908"/>
        <end position="917"/>
    </location>
</feature>
<keyword evidence="7" id="KW-0234">DNA repair</keyword>
<evidence type="ECO:0000259" key="11">
    <source>
        <dbReference type="PROSITE" id="PS50059"/>
    </source>
</evidence>
<keyword evidence="8" id="KW-0413">Isomerase</keyword>
<accession>A0A8J2T1D5</accession>
<evidence type="ECO:0000256" key="3">
    <source>
        <dbReference type="ARBA" id="ARBA00022801"/>
    </source>
</evidence>
<dbReference type="GO" id="GO:0016787">
    <property type="term" value="F:hydrolase activity"/>
    <property type="evidence" value="ECO:0007669"/>
    <property type="project" value="UniProtKB-KW"/>
</dbReference>
<keyword evidence="4" id="KW-0347">Helicase</keyword>
<reference evidence="14" key="1">
    <citation type="submission" date="2021-11" db="EMBL/GenBank/DDBJ databases">
        <authorList>
            <consortium name="Genoscope - CEA"/>
            <person name="William W."/>
        </authorList>
    </citation>
    <scope>NUCLEOTIDE SEQUENCE</scope>
</reference>
<evidence type="ECO:0000256" key="4">
    <source>
        <dbReference type="ARBA" id="ARBA00022806"/>
    </source>
</evidence>
<dbReference type="InterPro" id="IPR014001">
    <property type="entry name" value="Helicase_ATP-bd"/>
</dbReference>
<dbReference type="Pfam" id="PF00270">
    <property type="entry name" value="DEAD"/>
    <property type="match status" value="1"/>
</dbReference>
<feature type="domain" description="Helicase ATP-binding" evidence="12">
    <location>
        <begin position="249"/>
        <end position="382"/>
    </location>
</feature>
<keyword evidence="5" id="KW-0067">ATP-binding</keyword>
<organism evidence="14 15">
    <name type="scientific">Pelagomonas calceolata</name>
    <dbReference type="NCBI Taxonomy" id="35677"/>
    <lineage>
        <taxon>Eukaryota</taxon>
        <taxon>Sar</taxon>
        <taxon>Stramenopiles</taxon>
        <taxon>Ochrophyta</taxon>
        <taxon>Pelagophyceae</taxon>
        <taxon>Pelagomonadales</taxon>
        <taxon>Pelagomonadaceae</taxon>
        <taxon>Pelagomonas</taxon>
    </lineage>
</organism>
<dbReference type="GO" id="GO:0005524">
    <property type="term" value="F:ATP binding"/>
    <property type="evidence" value="ECO:0007669"/>
    <property type="project" value="UniProtKB-KW"/>
</dbReference>
<dbReference type="InterPro" id="IPR046357">
    <property type="entry name" value="PPIase_dom_sf"/>
</dbReference>
<dbReference type="GO" id="GO:0003755">
    <property type="term" value="F:peptidyl-prolyl cis-trans isomerase activity"/>
    <property type="evidence" value="ECO:0007669"/>
    <property type="project" value="UniProtKB-KW"/>
</dbReference>
<dbReference type="GO" id="GO:0006281">
    <property type="term" value="P:DNA repair"/>
    <property type="evidence" value="ECO:0007669"/>
    <property type="project" value="UniProtKB-KW"/>
</dbReference>
<evidence type="ECO:0000256" key="9">
    <source>
        <dbReference type="SAM" id="MobiDB-lite"/>
    </source>
</evidence>
<comment type="catalytic activity">
    <reaction evidence="8">
        <text>[protein]-peptidylproline (omega=180) = [protein]-peptidylproline (omega=0)</text>
        <dbReference type="Rhea" id="RHEA:16237"/>
        <dbReference type="Rhea" id="RHEA-COMP:10747"/>
        <dbReference type="Rhea" id="RHEA-COMP:10748"/>
        <dbReference type="ChEBI" id="CHEBI:83833"/>
        <dbReference type="ChEBI" id="CHEBI:83834"/>
        <dbReference type="EC" id="5.2.1.8"/>
    </reaction>
</comment>
<evidence type="ECO:0000256" key="8">
    <source>
        <dbReference type="PROSITE-ProRule" id="PRU00277"/>
    </source>
</evidence>
<dbReference type="PROSITE" id="PS50059">
    <property type="entry name" value="FKBP_PPIASE"/>
    <property type="match status" value="1"/>
</dbReference>
<keyword evidence="2" id="KW-0227">DNA damage</keyword>
<dbReference type="SMART" id="SM00490">
    <property type="entry name" value="HELICc"/>
    <property type="match status" value="1"/>
</dbReference>
<dbReference type="InterPro" id="IPR027417">
    <property type="entry name" value="P-loop_NTPase"/>
</dbReference>
<evidence type="ECO:0000313" key="14">
    <source>
        <dbReference type="EMBL" id="CAH0377703.1"/>
    </source>
</evidence>
<dbReference type="EC" id="5.2.1.8" evidence="8"/>
<dbReference type="OrthoDB" id="416741at2759"/>
<evidence type="ECO:0000259" key="13">
    <source>
        <dbReference type="PROSITE" id="PS51194"/>
    </source>
</evidence>
<keyword evidence="6" id="KW-0238">DNA-binding</keyword>
<feature type="region of interest" description="Disordered" evidence="9">
    <location>
        <begin position="20"/>
        <end position="42"/>
    </location>
</feature>
<keyword evidence="3" id="KW-0378">Hydrolase</keyword>
<evidence type="ECO:0000259" key="12">
    <source>
        <dbReference type="PROSITE" id="PS51192"/>
    </source>
</evidence>
<dbReference type="InterPro" id="IPR001179">
    <property type="entry name" value="PPIase_FKBP_dom"/>
</dbReference>
<feature type="domain" description="PPIase FKBP-type" evidence="11">
    <location>
        <begin position="791"/>
        <end position="852"/>
    </location>
</feature>
<evidence type="ECO:0000256" key="10">
    <source>
        <dbReference type="SAM" id="SignalP"/>
    </source>
</evidence>
<evidence type="ECO:0000313" key="15">
    <source>
        <dbReference type="Proteomes" id="UP000789595"/>
    </source>
</evidence>
<gene>
    <name evidence="14" type="ORF">PECAL_5P22310</name>
</gene>
<feature type="chain" id="PRO_5035272368" description="peptidylprolyl isomerase" evidence="10">
    <location>
        <begin position="23"/>
        <end position="941"/>
    </location>
</feature>
<dbReference type="InterPro" id="IPR011545">
    <property type="entry name" value="DEAD/DEAH_box_helicase_dom"/>
</dbReference>
<evidence type="ECO:0000256" key="7">
    <source>
        <dbReference type="ARBA" id="ARBA00023204"/>
    </source>
</evidence>
<dbReference type="Proteomes" id="UP000789595">
    <property type="component" value="Unassembled WGS sequence"/>
</dbReference>
<feature type="compositionally biased region" description="Basic residues" evidence="9">
    <location>
        <begin position="932"/>
        <end position="941"/>
    </location>
</feature>
<dbReference type="Gene3D" id="3.40.50.300">
    <property type="entry name" value="P-loop containing nucleotide triphosphate hydrolases"/>
    <property type="match status" value="3"/>
</dbReference>
<sequence length="941" mass="101470">MRATALLACAAWALAPQRPQRAQRTTTTAVPRLNNPNLGKNGEVRIEATPSARTGLPIGSGELGSMAFEGDYVVHYERGVARYAGRVQGEHDSSSSEPPILLRFADKTVALEHAEAARLTRLRGSDEVVDLGGPVKSEVATPTLSKARVPPSQKPPTLSKWARPDVWHRKRDRAEAASRDHARELLTMAAARSARERQPLDALTAADEALLDAGLGFDMTAGQRRCWLDVEEDLCRRLAPMDRLVFGDVLAPTTVLARQHLNVFRRRLGPLNVSVELLVAPRPGETVEEGQPNPRQEARRVRAAVASGACEVCVGTHALLSPRQPWRNLGLAVVDEEQRFGVRQKERFKAACVDVDVLTLSATPIPRTLGAALAGLRDTSELPEAPPGRGTTASIVRRDAPGLPEDEAFITALLRKELSRGGQCFYVVPRIADIEDATERIEDALRSLDHPAVDDNTTVAVSVAHGRVPDAGKVVQAFSQGSNETRPVLLATSLVENGLDLPRCNTIVVQDAHMFGLASLHQLRGRVGRGSVPAVAVFLHPADSERTLAAGARLRAVADADASTGPELARRDLEIRGAGALLGTKQSGRASRAVGDEMYASLLVAELGRLRALDVKKSQQCECFLPLSRRLPTDEALKATRTASTPAETKKCVRQAIDCGVDAGAAKACAKVRLLELHAARLGIVDIALETKELNDLTTPHGLLSAPELDPKTWKLLRSEVPEGPRESFRFDEFAGRIECVRLGALSPAKQVDFLLEAVLHMVGFLDRVNQVAPALKPVAVLNETAANATAAEEEVNYSGRVKGKKTEFDKNDGGYPFEFTLGERKVVAGWESALPKLRVGDQATLIFKVELVGIKDRTKGSGESDRERLAQLRAEREQAAAEAKAKKEALKAASADKQNALKEKLANKGKKGKGGGKKAWAPKAPKEKKSPKAKGKKTPA</sequence>
<feature type="signal peptide" evidence="10">
    <location>
        <begin position="1"/>
        <end position="22"/>
    </location>
</feature>
<feature type="compositionally biased region" description="Basic and acidic residues" evidence="9">
    <location>
        <begin position="881"/>
        <end position="891"/>
    </location>
</feature>
<evidence type="ECO:0000256" key="1">
    <source>
        <dbReference type="ARBA" id="ARBA00022741"/>
    </source>
</evidence>
<dbReference type="EMBL" id="CAKKNE010000005">
    <property type="protein sequence ID" value="CAH0377703.1"/>
    <property type="molecule type" value="Genomic_DNA"/>
</dbReference>
<keyword evidence="1" id="KW-0547">Nucleotide-binding</keyword>
<dbReference type="PROSITE" id="PS51192">
    <property type="entry name" value="HELICASE_ATP_BIND_1"/>
    <property type="match status" value="1"/>
</dbReference>
<evidence type="ECO:0000256" key="5">
    <source>
        <dbReference type="ARBA" id="ARBA00022840"/>
    </source>
</evidence>
<name>A0A8J2T1D5_9STRA</name>
<dbReference type="GO" id="GO:0003677">
    <property type="term" value="F:DNA binding"/>
    <property type="evidence" value="ECO:0007669"/>
    <property type="project" value="UniProtKB-KW"/>
</dbReference>
<dbReference type="PANTHER" id="PTHR47964:SF1">
    <property type="entry name" value="ATP-DEPENDENT DNA HELICASE HOMOLOG RECG, CHLOROPLASTIC"/>
    <property type="match status" value="1"/>
</dbReference>
<dbReference type="InterPro" id="IPR047112">
    <property type="entry name" value="RecG/Mfd"/>
</dbReference>
<feature type="compositionally biased region" description="Low complexity" evidence="9">
    <location>
        <begin position="20"/>
        <end position="32"/>
    </location>
</feature>
<keyword evidence="10" id="KW-0732">Signal</keyword>
<dbReference type="PROSITE" id="PS51194">
    <property type="entry name" value="HELICASE_CTER"/>
    <property type="match status" value="1"/>
</dbReference>
<dbReference type="PANTHER" id="PTHR47964">
    <property type="entry name" value="ATP-DEPENDENT DNA HELICASE HOMOLOG RECG, CHLOROPLASTIC"/>
    <property type="match status" value="1"/>
</dbReference>
<dbReference type="GO" id="GO:0003678">
    <property type="term" value="F:DNA helicase activity"/>
    <property type="evidence" value="ECO:0007669"/>
    <property type="project" value="TreeGrafter"/>
</dbReference>
<dbReference type="AlphaFoldDB" id="A0A8J2T1D5"/>
<dbReference type="Pfam" id="PF00254">
    <property type="entry name" value="FKBP_C"/>
    <property type="match status" value="1"/>
</dbReference>
<keyword evidence="8" id="KW-0697">Rotamase</keyword>
<evidence type="ECO:0000256" key="6">
    <source>
        <dbReference type="ARBA" id="ARBA00023125"/>
    </source>
</evidence>
<dbReference type="InterPro" id="IPR001650">
    <property type="entry name" value="Helicase_C-like"/>
</dbReference>
<feature type="region of interest" description="Disordered" evidence="9">
    <location>
        <begin position="379"/>
        <end position="398"/>
    </location>
</feature>
<dbReference type="Pfam" id="PF00271">
    <property type="entry name" value="Helicase_C"/>
    <property type="match status" value="1"/>
</dbReference>
<dbReference type="SUPFAM" id="SSF54534">
    <property type="entry name" value="FKBP-like"/>
    <property type="match status" value="1"/>
</dbReference>
<dbReference type="Gene3D" id="3.10.50.40">
    <property type="match status" value="1"/>
</dbReference>